<name>A0ABP8YMX8_9ACTN</name>
<dbReference type="Proteomes" id="UP001499882">
    <property type="component" value="Unassembled WGS sequence"/>
</dbReference>
<dbReference type="RefSeq" id="WP_345526099.1">
    <property type="nucleotide sequence ID" value="NZ_BAABKN010000009.1"/>
</dbReference>
<protein>
    <submittedName>
        <fullName evidence="1">Uncharacterized protein</fullName>
    </submittedName>
</protein>
<sequence>MSSDGKPDSRVVFVPAFAKGWPSAEAARCADLKALEGPEALYLVGEVSDTCLGLVPGGQVAVFAGPEASSPDDTTAGREVDDGRFVVRRVLPSMSSAQTVAVDVAETGSHLLIVHRGGAEQARSLDDLISTLGDR</sequence>
<reference evidence="2" key="1">
    <citation type="journal article" date="2019" name="Int. J. Syst. Evol. Microbiol.">
        <title>The Global Catalogue of Microorganisms (GCM) 10K type strain sequencing project: providing services to taxonomists for standard genome sequencing and annotation.</title>
        <authorList>
            <consortium name="The Broad Institute Genomics Platform"/>
            <consortium name="The Broad Institute Genome Sequencing Center for Infectious Disease"/>
            <person name="Wu L."/>
            <person name="Ma J."/>
        </authorList>
    </citation>
    <scope>NUCLEOTIDE SEQUENCE [LARGE SCALE GENOMIC DNA]</scope>
    <source>
        <strain evidence="2">JCM 18532</strain>
    </source>
</reference>
<gene>
    <name evidence="1" type="ORF">GCM10023350_14880</name>
</gene>
<accession>A0ABP8YMX8</accession>
<keyword evidence="2" id="KW-1185">Reference proteome</keyword>
<comment type="caution">
    <text evidence="1">The sequence shown here is derived from an EMBL/GenBank/DDBJ whole genome shotgun (WGS) entry which is preliminary data.</text>
</comment>
<dbReference type="EMBL" id="BAABKN010000009">
    <property type="protein sequence ID" value="GAA4732506.1"/>
    <property type="molecule type" value="Genomic_DNA"/>
</dbReference>
<proteinExistence type="predicted"/>
<evidence type="ECO:0000313" key="2">
    <source>
        <dbReference type="Proteomes" id="UP001499882"/>
    </source>
</evidence>
<evidence type="ECO:0000313" key="1">
    <source>
        <dbReference type="EMBL" id="GAA4732506.1"/>
    </source>
</evidence>
<organism evidence="1 2">
    <name type="scientific">Nocardioides endophyticus</name>
    <dbReference type="NCBI Taxonomy" id="1353775"/>
    <lineage>
        <taxon>Bacteria</taxon>
        <taxon>Bacillati</taxon>
        <taxon>Actinomycetota</taxon>
        <taxon>Actinomycetes</taxon>
        <taxon>Propionibacteriales</taxon>
        <taxon>Nocardioidaceae</taxon>
        <taxon>Nocardioides</taxon>
    </lineage>
</organism>